<evidence type="ECO:0000313" key="10">
    <source>
        <dbReference type="Proteomes" id="UP001596135"/>
    </source>
</evidence>
<dbReference type="PROSITE" id="PS00893">
    <property type="entry name" value="NUDIX_BOX"/>
    <property type="match status" value="1"/>
</dbReference>
<dbReference type="PANTHER" id="PTHR12992:SF11">
    <property type="entry name" value="MITOCHONDRIAL COENZYME A DIPHOSPHATASE NUDT8"/>
    <property type="match status" value="1"/>
</dbReference>
<evidence type="ECO:0000259" key="8">
    <source>
        <dbReference type="PROSITE" id="PS51462"/>
    </source>
</evidence>
<proteinExistence type="inferred from homology"/>
<keyword evidence="6" id="KW-0460">Magnesium</keyword>
<keyword evidence="5 9" id="KW-0378">Hydrolase</keyword>
<evidence type="ECO:0000256" key="4">
    <source>
        <dbReference type="ARBA" id="ARBA00022723"/>
    </source>
</evidence>
<dbReference type="InterPro" id="IPR020084">
    <property type="entry name" value="NUDIX_hydrolase_CS"/>
</dbReference>
<dbReference type="InterPro" id="IPR000059">
    <property type="entry name" value="NUDIX_hydrolase_NudL_CS"/>
</dbReference>
<dbReference type="Pfam" id="PF00293">
    <property type="entry name" value="NUDIX"/>
    <property type="match status" value="1"/>
</dbReference>
<gene>
    <name evidence="9" type="ORF">ACFPYL_03135</name>
</gene>
<evidence type="ECO:0000256" key="2">
    <source>
        <dbReference type="ARBA" id="ARBA00001946"/>
    </source>
</evidence>
<dbReference type="PROSITE" id="PS51462">
    <property type="entry name" value="NUDIX"/>
    <property type="match status" value="1"/>
</dbReference>
<accession>A0ABW1LFQ2</accession>
<dbReference type="Proteomes" id="UP001596135">
    <property type="component" value="Unassembled WGS sequence"/>
</dbReference>
<organism evidence="9 10">
    <name type="scientific">Nocardioides hankookensis</name>
    <dbReference type="NCBI Taxonomy" id="443157"/>
    <lineage>
        <taxon>Bacteria</taxon>
        <taxon>Bacillati</taxon>
        <taxon>Actinomycetota</taxon>
        <taxon>Actinomycetes</taxon>
        <taxon>Propionibacteriales</taxon>
        <taxon>Nocardioidaceae</taxon>
        <taxon>Nocardioides</taxon>
    </lineage>
</organism>
<evidence type="ECO:0000256" key="3">
    <source>
        <dbReference type="ARBA" id="ARBA00006506"/>
    </source>
</evidence>
<dbReference type="InterPro" id="IPR045121">
    <property type="entry name" value="CoAse"/>
</dbReference>
<keyword evidence="10" id="KW-1185">Reference proteome</keyword>
<feature type="domain" description="Nudix hydrolase" evidence="8">
    <location>
        <begin position="38"/>
        <end position="172"/>
    </location>
</feature>
<dbReference type="InterPro" id="IPR000086">
    <property type="entry name" value="NUDIX_hydrolase_dom"/>
</dbReference>
<dbReference type="EC" id="3.6.1.55" evidence="9"/>
<comment type="cofactor">
    <cofactor evidence="1">
        <name>Mn(2+)</name>
        <dbReference type="ChEBI" id="CHEBI:29035"/>
    </cofactor>
</comment>
<dbReference type="InterPro" id="IPR015797">
    <property type="entry name" value="NUDIX_hydrolase-like_dom_sf"/>
</dbReference>
<dbReference type="SUPFAM" id="SSF55811">
    <property type="entry name" value="Nudix"/>
    <property type="match status" value="1"/>
</dbReference>
<name>A0ABW1LFQ2_9ACTN</name>
<keyword evidence="4" id="KW-0479">Metal-binding</keyword>
<comment type="caution">
    <text evidence="9">The sequence shown here is derived from an EMBL/GenBank/DDBJ whole genome shotgun (WGS) entry which is preliminary data.</text>
</comment>
<evidence type="ECO:0000256" key="1">
    <source>
        <dbReference type="ARBA" id="ARBA00001936"/>
    </source>
</evidence>
<dbReference type="Gene3D" id="3.90.79.10">
    <property type="entry name" value="Nucleoside Triphosphate Pyrophosphohydrolase"/>
    <property type="match status" value="1"/>
</dbReference>
<dbReference type="EMBL" id="JBHSRJ010000002">
    <property type="protein sequence ID" value="MFC6042047.1"/>
    <property type="molecule type" value="Genomic_DNA"/>
</dbReference>
<dbReference type="PROSITE" id="PS01293">
    <property type="entry name" value="NUDIX_COA"/>
    <property type="match status" value="1"/>
</dbReference>
<comment type="similarity">
    <text evidence="3">Belongs to the Nudix hydrolase family. PCD1 subfamily.</text>
</comment>
<dbReference type="RefSeq" id="WP_379150241.1">
    <property type="nucleotide sequence ID" value="NZ_JBHSRJ010000002.1"/>
</dbReference>
<dbReference type="CDD" id="cd03426">
    <property type="entry name" value="NUDIX_CoAse_Nudt7"/>
    <property type="match status" value="1"/>
</dbReference>
<evidence type="ECO:0000256" key="6">
    <source>
        <dbReference type="ARBA" id="ARBA00022842"/>
    </source>
</evidence>
<sequence length="243" mass="26845">MSAPDAPQLPEWLRPVEQAAREIEASDLTRFVPPPGSDARRGAVLMLFGDGPQGGELLLTERAHDMRSHPGQVSFPGGSLDPGEDVVEAALREAEEEVGVEPSSVTIFGRLPELWLPPSNFAVTPVLGWWSEPTEVSVVSRAEVHAIHHVPLAELVDPEHRVTVRMPIGDYRSPGFLIGPDHDVILWGFTGGIIARLLDFLGWSVPWNESRIRDLPAYMFTGQERRSADLLDIDDEQRRGGER</sequence>
<dbReference type="GO" id="GO:0035539">
    <property type="term" value="F:8-oxo-7,8-dihydrodeoxyguanosine triphosphate pyrophosphatase activity"/>
    <property type="evidence" value="ECO:0007669"/>
    <property type="project" value="UniProtKB-EC"/>
</dbReference>
<comment type="cofactor">
    <cofactor evidence="2">
        <name>Mg(2+)</name>
        <dbReference type="ChEBI" id="CHEBI:18420"/>
    </cofactor>
</comment>
<dbReference type="PANTHER" id="PTHR12992">
    <property type="entry name" value="NUDIX HYDROLASE"/>
    <property type="match status" value="1"/>
</dbReference>
<evidence type="ECO:0000256" key="7">
    <source>
        <dbReference type="ARBA" id="ARBA00023211"/>
    </source>
</evidence>
<reference evidence="10" key="1">
    <citation type="journal article" date="2019" name="Int. J. Syst. Evol. Microbiol.">
        <title>The Global Catalogue of Microorganisms (GCM) 10K type strain sequencing project: providing services to taxonomists for standard genome sequencing and annotation.</title>
        <authorList>
            <consortium name="The Broad Institute Genomics Platform"/>
            <consortium name="The Broad Institute Genome Sequencing Center for Infectious Disease"/>
            <person name="Wu L."/>
            <person name="Ma J."/>
        </authorList>
    </citation>
    <scope>NUCLEOTIDE SEQUENCE [LARGE SCALE GENOMIC DNA]</scope>
    <source>
        <strain evidence="10">CCUG 54522</strain>
    </source>
</reference>
<keyword evidence="7" id="KW-0464">Manganese</keyword>
<evidence type="ECO:0000256" key="5">
    <source>
        <dbReference type="ARBA" id="ARBA00022801"/>
    </source>
</evidence>
<protein>
    <submittedName>
        <fullName evidence="9">NUDIX hydrolase</fullName>
        <ecNumber evidence="9">3.6.1.55</ecNumber>
    </submittedName>
</protein>
<evidence type="ECO:0000313" key="9">
    <source>
        <dbReference type="EMBL" id="MFC6042047.1"/>
    </source>
</evidence>